<dbReference type="OrthoDB" id="409136at2759"/>
<keyword evidence="2" id="KW-1185">Reference proteome</keyword>
<sequence length="69" mass="8402">MRPDYWLIDHLWTNGLLSIEVYQHAIKYNERPPCTELVPLGYETKTMSYKRERSLQQLYDLAKESRQRK</sequence>
<dbReference type="GeneID" id="28817844"/>
<organism evidence="1 2">
    <name type="scientific">Mollisia scopiformis</name>
    <name type="common">Conifer needle endophyte fungus</name>
    <name type="synonym">Phialocephala scopiformis</name>
    <dbReference type="NCBI Taxonomy" id="149040"/>
    <lineage>
        <taxon>Eukaryota</taxon>
        <taxon>Fungi</taxon>
        <taxon>Dikarya</taxon>
        <taxon>Ascomycota</taxon>
        <taxon>Pezizomycotina</taxon>
        <taxon>Leotiomycetes</taxon>
        <taxon>Helotiales</taxon>
        <taxon>Mollisiaceae</taxon>
        <taxon>Mollisia</taxon>
    </lineage>
</organism>
<protein>
    <submittedName>
        <fullName evidence="1">Uncharacterized protein</fullName>
    </submittedName>
</protein>
<dbReference type="InParanoid" id="A0A132BAC9"/>
<dbReference type="RefSeq" id="XP_018063696.1">
    <property type="nucleotide sequence ID" value="XM_018208118.1"/>
</dbReference>
<dbReference type="Proteomes" id="UP000070700">
    <property type="component" value="Unassembled WGS sequence"/>
</dbReference>
<gene>
    <name evidence="1" type="ORF">LY89DRAFT_537489</name>
</gene>
<dbReference type="AlphaFoldDB" id="A0A132BAC9"/>
<dbReference type="EMBL" id="KQ947432">
    <property type="protein sequence ID" value="KUJ09341.1"/>
    <property type="molecule type" value="Genomic_DNA"/>
</dbReference>
<evidence type="ECO:0000313" key="1">
    <source>
        <dbReference type="EMBL" id="KUJ09341.1"/>
    </source>
</evidence>
<proteinExistence type="predicted"/>
<accession>A0A132BAC9</accession>
<name>A0A132BAC9_MOLSC</name>
<reference evidence="1 2" key="1">
    <citation type="submission" date="2015-10" db="EMBL/GenBank/DDBJ databases">
        <title>Full genome of DAOMC 229536 Phialocephala scopiformis, a fungal endophyte of spruce producing the potent anti-insectan compound rugulosin.</title>
        <authorList>
            <consortium name="DOE Joint Genome Institute"/>
            <person name="Walker A.K."/>
            <person name="Frasz S.L."/>
            <person name="Seifert K.A."/>
            <person name="Miller J.D."/>
            <person name="Mondo S.J."/>
            <person name="Labutti K."/>
            <person name="Lipzen A."/>
            <person name="Dockter R."/>
            <person name="Kennedy M."/>
            <person name="Grigoriev I.V."/>
            <person name="Spatafora J.W."/>
        </authorList>
    </citation>
    <scope>NUCLEOTIDE SEQUENCE [LARGE SCALE GENOMIC DNA]</scope>
    <source>
        <strain evidence="1 2">CBS 120377</strain>
    </source>
</reference>
<feature type="non-terminal residue" evidence="1">
    <location>
        <position position="69"/>
    </location>
</feature>
<dbReference type="KEGG" id="psco:LY89DRAFT_537489"/>
<evidence type="ECO:0000313" key="2">
    <source>
        <dbReference type="Proteomes" id="UP000070700"/>
    </source>
</evidence>